<dbReference type="CDD" id="cd19165">
    <property type="entry name" value="HemeO"/>
    <property type="match status" value="1"/>
</dbReference>
<protein>
    <submittedName>
        <fullName evidence="2">Uncharacterized protein</fullName>
    </submittedName>
</protein>
<feature type="compositionally biased region" description="Acidic residues" evidence="1">
    <location>
        <begin position="1212"/>
        <end position="1233"/>
    </location>
</feature>
<dbReference type="InterPro" id="IPR016024">
    <property type="entry name" value="ARM-type_fold"/>
</dbReference>
<keyword evidence="3" id="KW-1185">Reference proteome</keyword>
<evidence type="ECO:0000313" key="3">
    <source>
        <dbReference type="Proteomes" id="UP001318860"/>
    </source>
</evidence>
<reference evidence="2 3" key="1">
    <citation type="journal article" date="2021" name="Comput. Struct. Biotechnol. J.">
        <title>De novo genome assembly of the potent medicinal plant Rehmannia glutinosa using nanopore technology.</title>
        <authorList>
            <person name="Ma L."/>
            <person name="Dong C."/>
            <person name="Song C."/>
            <person name="Wang X."/>
            <person name="Zheng X."/>
            <person name="Niu Y."/>
            <person name="Chen S."/>
            <person name="Feng W."/>
        </authorList>
    </citation>
    <scope>NUCLEOTIDE SEQUENCE [LARGE SCALE GENOMIC DNA]</scope>
    <source>
        <strain evidence="2">DH-2019</strain>
    </source>
</reference>
<dbReference type="InterPro" id="IPR002051">
    <property type="entry name" value="Haem_Oase"/>
</dbReference>
<name>A0ABR0V6S3_REHGL</name>
<evidence type="ECO:0000313" key="2">
    <source>
        <dbReference type="EMBL" id="KAK6130928.1"/>
    </source>
</evidence>
<sequence>MLRQYRLSRRCVRLPLLRRASSSPSSGNPDIPSEPLTHLKNSQHAPPPALQHNYNPAPLPFSSSSSLSKTSLIAVLSAATLLAAYTISPSKDGSVSEHRAKLASIYSEVGTAIEKSNESINKVVNKMKQTGVAASILWQSLRSVLSSANHEVRAGFELRVAALLADIVAAGDSRRTAIVSAGGGAVVDWLLETVAVPKDGNGTQAESARALAYLIADPNVCEVVFGRPQAVPNLLRFIFSAQPKRSKKQSRRSSFHVSDRGKSMLVAAIMDVVTSNCDSVEKLSFNPLLPKNAEIRDIAAAIEVIEEGGMHWDEQHGDEDDDGGKGMKGIGIKVLGGTTVLGLSETGGFADMDHSDSYNSRVVKHVPKNLLFNKINESSHTQAKLYSAVVPGLWDDLDSEHVAVPFAAWALANWAMASEVNRSHIQELDRDGQAVMTALMAPERSVKWHGSWLAQLLLEDRNLPLNNAVSDWSSSLLSTISQASKTQDIPLAQLALSALLVSLERSNLAQEVVMDKGLRSMREAAKQMVNHKPVQESLAKALELISSRDLHMSLEESQKWSAILLSWVFGKVSSDTIRSSAINILSHILEDYGPSSVPISQGWLTVLLTDALSCRKATLAKVSAQLASDKVKTQIDLSNVVSATQTANQLTSAVVNLAGAQLGTAIENAETFPLADLLSLEPFVGLFKNLKKDKTLKITAADSALATLKGIKALTEICAEDRSCQDKIVDFGVLCLLRRLLLEDDYEQLAAIEAYDASRALEAQERTPSSPGDSSAVDTYDPSNLRVPATSHIRRHAARLLTVLSVLPKVQKAIVEDKSWCKWLEECARGQIPGCNDLKIQSYARATLLNAFCSDPASWKSENDVTDSSSLIKKQHCPHYADMIFLINPELPHWKCTEQRMSNSVDNSTVNDDSSERENRLLSSLEDDSSPASTSGSESFSNPEFPPLDVVFVHGLRGGPFKTWRLSEDKSSTKSGLVEKIDEEAGKQGTFWPGEWLAADFPHARLFSLKYKTNLTQWSGASLPLQEVSSMLLDKLVAAGIGDRPVVFVTHRQESVDVWHVPSELMEKKDILKTQSMGGLVVKQMLHQAKTENKDNFVNNTVGIVFYSCPHFGSKLADMPWRMGLVLRPAPTIGELRSGSPRLVELNDFVRQLYKKKLIDVLSFCETKVTPIVEGYGGWAFRMEIVPMESAYPGFGELVCTNFNTPTFVSETESEYETEEEYNSTEEYEEGEDLPPPMVGIGQTPPPVKRRRHRYRKKYPGEEKGITEEMRFVAMKLRNNGKVKSKKNSAIKDKEMENEGEKEDNAEEKNDDGNGDTWQPSMEGFLKYLVDSELVFRTVERIVDESSDVSYVYFRKTGLERSDCIMKDLEWLSEQGNVIPEPSNPGVTYVQYLNELAENNPPLFLSHFYNIYFSHIAGGQVIAKQVSKKLLEGRELEFYKWEGDAEELLRGVREKLNALGEASLYFVFLPFLQLYF</sequence>
<dbReference type="Pfam" id="PF01126">
    <property type="entry name" value="Heme_oxygenase"/>
    <property type="match status" value="1"/>
</dbReference>
<dbReference type="EMBL" id="JABTTQ020001527">
    <property type="protein sequence ID" value="KAK6130928.1"/>
    <property type="molecule type" value="Genomic_DNA"/>
</dbReference>
<organism evidence="2 3">
    <name type="scientific">Rehmannia glutinosa</name>
    <name type="common">Chinese foxglove</name>
    <dbReference type="NCBI Taxonomy" id="99300"/>
    <lineage>
        <taxon>Eukaryota</taxon>
        <taxon>Viridiplantae</taxon>
        <taxon>Streptophyta</taxon>
        <taxon>Embryophyta</taxon>
        <taxon>Tracheophyta</taxon>
        <taxon>Spermatophyta</taxon>
        <taxon>Magnoliopsida</taxon>
        <taxon>eudicotyledons</taxon>
        <taxon>Gunneridae</taxon>
        <taxon>Pentapetalae</taxon>
        <taxon>asterids</taxon>
        <taxon>lamiids</taxon>
        <taxon>Lamiales</taxon>
        <taxon>Orobanchaceae</taxon>
        <taxon>Rehmannieae</taxon>
        <taxon>Rehmannia</taxon>
    </lineage>
</organism>
<dbReference type="PANTHER" id="PTHR48202">
    <property type="entry name" value="ALPHA/BETA-HYDROLASES SUPERFAMILY PROTEIN"/>
    <property type="match status" value="1"/>
</dbReference>
<feature type="region of interest" description="Disordered" evidence="1">
    <location>
        <begin position="904"/>
        <end position="942"/>
    </location>
</feature>
<feature type="region of interest" description="Disordered" evidence="1">
    <location>
        <begin position="1281"/>
        <end position="1318"/>
    </location>
</feature>
<feature type="compositionally biased region" description="Polar residues" evidence="1">
    <location>
        <begin position="930"/>
        <end position="942"/>
    </location>
</feature>
<gene>
    <name evidence="2" type="ORF">DH2020_035330</name>
</gene>
<dbReference type="InterPro" id="IPR016084">
    <property type="entry name" value="Haem_Oase-like_multi-hlx"/>
</dbReference>
<dbReference type="PANTHER" id="PTHR48202:SF1">
    <property type="entry name" value="ALPHA_BETA-HYDROLASES SUPERFAMILY PROTEIN"/>
    <property type="match status" value="1"/>
</dbReference>
<dbReference type="SUPFAM" id="SSF48371">
    <property type="entry name" value="ARM repeat"/>
    <property type="match status" value="1"/>
</dbReference>
<feature type="compositionally biased region" description="Basic and acidic residues" evidence="1">
    <location>
        <begin position="1290"/>
        <end position="1299"/>
    </location>
</feature>
<comment type="caution">
    <text evidence="2">The sequence shown here is derived from an EMBL/GenBank/DDBJ whole genome shotgun (WGS) entry which is preliminary data.</text>
</comment>
<dbReference type="Gene3D" id="1.20.910.10">
    <property type="entry name" value="Heme oxygenase-like"/>
    <property type="match status" value="1"/>
</dbReference>
<feature type="region of interest" description="Disordered" evidence="1">
    <location>
        <begin position="18"/>
        <end position="57"/>
    </location>
</feature>
<feature type="region of interest" description="Disordered" evidence="1">
    <location>
        <begin position="1210"/>
        <end position="1253"/>
    </location>
</feature>
<dbReference type="SUPFAM" id="SSF53474">
    <property type="entry name" value="alpha/beta-Hydrolases"/>
    <property type="match status" value="1"/>
</dbReference>
<dbReference type="InterPro" id="IPR016053">
    <property type="entry name" value="Haem_Oase-like"/>
</dbReference>
<accession>A0ABR0V6S3</accession>
<proteinExistence type="predicted"/>
<dbReference type="Proteomes" id="UP001318860">
    <property type="component" value="Unassembled WGS sequence"/>
</dbReference>
<dbReference type="InterPro" id="IPR029058">
    <property type="entry name" value="AB_hydrolase_fold"/>
</dbReference>
<evidence type="ECO:0000256" key="1">
    <source>
        <dbReference type="SAM" id="MobiDB-lite"/>
    </source>
</evidence>
<dbReference type="SUPFAM" id="SSF48613">
    <property type="entry name" value="Heme oxygenase-like"/>
    <property type="match status" value="1"/>
</dbReference>